<dbReference type="Pfam" id="PF10109">
    <property type="entry name" value="Phage_TAC_7"/>
    <property type="match status" value="1"/>
</dbReference>
<reference evidence="1 2" key="1">
    <citation type="submission" date="2020-08" db="EMBL/GenBank/DDBJ databases">
        <title>Genomic Encyclopedia of Type Strains, Phase IV (KMG-IV): sequencing the most valuable type-strain genomes for metagenomic binning, comparative biology and taxonomic classification.</title>
        <authorList>
            <person name="Goeker M."/>
        </authorList>
    </citation>
    <scope>NUCLEOTIDE SEQUENCE [LARGE SCALE GENOMIC DNA]</scope>
    <source>
        <strain evidence="1 2">DSM 21431</strain>
    </source>
</reference>
<gene>
    <name evidence="1" type="ORF">GGR10_000933</name>
</gene>
<dbReference type="Proteomes" id="UP000548119">
    <property type="component" value="Unassembled WGS sequence"/>
</dbReference>
<evidence type="ECO:0000313" key="1">
    <source>
        <dbReference type="EMBL" id="MBA9083084.1"/>
    </source>
</evidence>
<proteinExistence type="predicted"/>
<name>A0ABR6E3Z9_9HYPH</name>
<keyword evidence="2" id="KW-1185">Reference proteome</keyword>
<sequence>MIKQQNITYKLSFPFTFEDEDYTEITFRPITIKDIKITNKKKEGIDQAAAMIARLSGWSYDAVDELDARDLKGISEILEGFTERLDT</sequence>
<dbReference type="InterPro" id="IPR019289">
    <property type="entry name" value="Phage_tail_E/E"/>
</dbReference>
<dbReference type="RefSeq" id="WP_182480106.1">
    <property type="nucleotide sequence ID" value="NZ_CAWPNC010000003.1"/>
</dbReference>
<protein>
    <recommendedName>
        <fullName evidence="3">Phage tail assembly protein</fullName>
    </recommendedName>
</protein>
<evidence type="ECO:0000313" key="2">
    <source>
        <dbReference type="Proteomes" id="UP000548119"/>
    </source>
</evidence>
<organism evidence="1 2">
    <name type="scientific">Bartonella chomelii</name>
    <dbReference type="NCBI Taxonomy" id="236402"/>
    <lineage>
        <taxon>Bacteria</taxon>
        <taxon>Pseudomonadati</taxon>
        <taxon>Pseudomonadota</taxon>
        <taxon>Alphaproteobacteria</taxon>
        <taxon>Hyphomicrobiales</taxon>
        <taxon>Bartonellaceae</taxon>
        <taxon>Bartonella</taxon>
    </lineage>
</organism>
<evidence type="ECO:0008006" key="3">
    <source>
        <dbReference type="Google" id="ProtNLM"/>
    </source>
</evidence>
<dbReference type="EMBL" id="JACJIR010000003">
    <property type="protein sequence ID" value="MBA9083084.1"/>
    <property type="molecule type" value="Genomic_DNA"/>
</dbReference>
<comment type="caution">
    <text evidence="1">The sequence shown here is derived from an EMBL/GenBank/DDBJ whole genome shotgun (WGS) entry which is preliminary data.</text>
</comment>
<accession>A0ABR6E3Z9</accession>